<protein>
    <submittedName>
        <fullName evidence="2">Smr domain-containing protein</fullName>
    </submittedName>
</protein>
<reference evidence="2 3" key="1">
    <citation type="submission" date="2016-10" db="EMBL/GenBank/DDBJ databases">
        <authorList>
            <person name="de Groot N.N."/>
        </authorList>
    </citation>
    <scope>NUCLEOTIDE SEQUENCE [LARGE SCALE GENOMIC DNA]</scope>
    <source>
        <strain evidence="2 3">DSM 21039</strain>
    </source>
</reference>
<evidence type="ECO:0000259" key="1">
    <source>
        <dbReference type="Pfam" id="PF01713"/>
    </source>
</evidence>
<proteinExistence type="predicted"/>
<accession>A0A1H8A8E1</accession>
<dbReference type="Proteomes" id="UP000198984">
    <property type="component" value="Unassembled WGS sequence"/>
</dbReference>
<dbReference type="SUPFAM" id="SSF158949">
    <property type="entry name" value="Smr-associated domain-like"/>
    <property type="match status" value="1"/>
</dbReference>
<dbReference type="Gene3D" id="3.30.1370.110">
    <property type="match status" value="1"/>
</dbReference>
<dbReference type="STRING" id="573321.SAMN04488505_105352"/>
<feature type="domain" description="Smr" evidence="1">
    <location>
        <begin position="277"/>
        <end position="340"/>
    </location>
</feature>
<evidence type="ECO:0000313" key="2">
    <source>
        <dbReference type="EMBL" id="SEM66823.1"/>
    </source>
</evidence>
<dbReference type="OrthoDB" id="1524810at2"/>
<gene>
    <name evidence="2" type="ORF">SAMN04488505_105352</name>
</gene>
<dbReference type="AlphaFoldDB" id="A0A1H8A8E1"/>
<organism evidence="2 3">
    <name type="scientific">Chitinophaga rupis</name>
    <dbReference type="NCBI Taxonomy" id="573321"/>
    <lineage>
        <taxon>Bacteria</taxon>
        <taxon>Pseudomonadati</taxon>
        <taxon>Bacteroidota</taxon>
        <taxon>Chitinophagia</taxon>
        <taxon>Chitinophagales</taxon>
        <taxon>Chitinophagaceae</taxon>
        <taxon>Chitinophaga</taxon>
    </lineage>
</organism>
<evidence type="ECO:0000313" key="3">
    <source>
        <dbReference type="Proteomes" id="UP000198984"/>
    </source>
</evidence>
<dbReference type="EMBL" id="FOBB01000005">
    <property type="protein sequence ID" value="SEM66823.1"/>
    <property type="molecule type" value="Genomic_DNA"/>
</dbReference>
<dbReference type="Pfam" id="PF01713">
    <property type="entry name" value="Smr"/>
    <property type="match status" value="1"/>
</dbReference>
<sequence length="341" mass="40220">MKYEIGDKIILLHSKEEGTVVDIVNREMVMVEVGKTTFPVYLDQIDFPYFYRFTEKKLPAAAPRKVPGDELPVEKKKHETFKTDKGMFLSILPVYQADGYEENIQLLKFHLLNETQRSYTLHFRVWLKQQLDLEIKNDLQPFSHFYLSDLLFESLNDSPRFEFTFYPREKDPKLAPSFNKVWKIKPKQLFQQLNELHIRRDAMLSFPLFEKYPDKQPDTRYGFEAEDISKLSPLYSKIQLAPDAPLEPKYEVDLHIEKLIDEWRGLSNIAILAIQLNEFQRYLDLAIAHKQPSMIVIHGLGKGKLRDEIHQLLRQTPEVGNFVNEYHPRYGYGATEISFKY</sequence>
<dbReference type="InterPro" id="IPR036781">
    <property type="entry name" value="Smr_assoc-like_sf"/>
</dbReference>
<dbReference type="InterPro" id="IPR002625">
    <property type="entry name" value="Smr_dom"/>
</dbReference>
<keyword evidence="3" id="KW-1185">Reference proteome</keyword>
<dbReference type="InterPro" id="IPR036063">
    <property type="entry name" value="Smr_dom_sf"/>
</dbReference>
<dbReference type="RefSeq" id="WP_089917006.1">
    <property type="nucleotide sequence ID" value="NZ_FOBB01000005.1"/>
</dbReference>
<name>A0A1H8A8E1_9BACT</name>